<organism evidence="2 3">
    <name type="scientific">Thermothielavioides terrestris (strain ATCC 38088 / NRRL 8126)</name>
    <name type="common">Thielavia terrestris</name>
    <dbReference type="NCBI Taxonomy" id="578455"/>
    <lineage>
        <taxon>Eukaryota</taxon>
        <taxon>Fungi</taxon>
        <taxon>Dikarya</taxon>
        <taxon>Ascomycota</taxon>
        <taxon>Pezizomycotina</taxon>
        <taxon>Sordariomycetes</taxon>
        <taxon>Sordariomycetidae</taxon>
        <taxon>Sordariales</taxon>
        <taxon>Chaetomiaceae</taxon>
        <taxon>Thermothielavioides</taxon>
        <taxon>Thermothielavioides terrestris</taxon>
    </lineage>
</organism>
<evidence type="ECO:0000313" key="3">
    <source>
        <dbReference type="Proteomes" id="UP000008181"/>
    </source>
</evidence>
<evidence type="ECO:0000313" key="2">
    <source>
        <dbReference type="EMBL" id="AEO71331.1"/>
    </source>
</evidence>
<dbReference type="AlphaFoldDB" id="G2RHL9"/>
<dbReference type="EMBL" id="CP003014">
    <property type="protein sequence ID" value="AEO71331.1"/>
    <property type="molecule type" value="Genomic_DNA"/>
</dbReference>
<reference evidence="2 3" key="1">
    <citation type="journal article" date="2011" name="Nat. Biotechnol.">
        <title>Comparative genomic analysis of the thermophilic biomass-degrading fungi Myceliophthora thermophila and Thielavia terrestris.</title>
        <authorList>
            <person name="Berka R.M."/>
            <person name="Grigoriev I.V."/>
            <person name="Otillar R."/>
            <person name="Salamov A."/>
            <person name="Grimwood J."/>
            <person name="Reid I."/>
            <person name="Ishmael N."/>
            <person name="John T."/>
            <person name="Darmond C."/>
            <person name="Moisan M.-C."/>
            <person name="Henrissat B."/>
            <person name="Coutinho P.M."/>
            <person name="Lombard V."/>
            <person name="Natvig D.O."/>
            <person name="Lindquist E."/>
            <person name="Schmutz J."/>
            <person name="Lucas S."/>
            <person name="Harris P."/>
            <person name="Powlowski J."/>
            <person name="Bellemare A."/>
            <person name="Taylor D."/>
            <person name="Butler G."/>
            <person name="de Vries R.P."/>
            <person name="Allijn I.E."/>
            <person name="van den Brink J."/>
            <person name="Ushinsky S."/>
            <person name="Storms R."/>
            <person name="Powell A.J."/>
            <person name="Paulsen I.T."/>
            <person name="Elbourne L.D.H."/>
            <person name="Baker S.E."/>
            <person name="Magnuson J."/>
            <person name="LaBoissiere S."/>
            <person name="Clutterbuck A.J."/>
            <person name="Martinez D."/>
            <person name="Wogulis M."/>
            <person name="de Leon A.L."/>
            <person name="Rey M.W."/>
            <person name="Tsang A."/>
        </authorList>
    </citation>
    <scope>NUCLEOTIDE SEQUENCE [LARGE SCALE GENOMIC DNA]</scope>
    <source>
        <strain evidence="3">ATCC 38088 / NRRL 8126</strain>
    </source>
</reference>
<protein>
    <submittedName>
        <fullName evidence="2">Uncharacterized protein</fullName>
    </submittedName>
</protein>
<dbReference type="Proteomes" id="UP000008181">
    <property type="component" value="Chromosome 6"/>
</dbReference>
<dbReference type="KEGG" id="ttt:THITE_2123555"/>
<sequence>MSEVGDLLDSLSLVVNCHGDPPSRSGPDGLEMLLHHASSTLGVDMAHPVWSMRAPTAPMVSETAGSPNSDLGGLDSYDPFTDGRLLRLPPLRPKPGGEGSLFHELRRLRVKARVLAASTLCQVSNDGDPKAMDSTGTHLRCRGGLAPPESDISGLFSRRRNALVTGVYDDSGYQEAKALMATLKRELEESELPPTRRPRLGLGHEDPTNEASSSSVSFAQTDGPSELPPRGEDRRR</sequence>
<proteinExistence type="predicted"/>
<gene>
    <name evidence="2" type="ORF">THITE_2123555</name>
</gene>
<dbReference type="GeneID" id="11522051"/>
<dbReference type="HOGENOM" id="CLU_1176111_0_0_1"/>
<name>G2RHL9_THETT</name>
<feature type="region of interest" description="Disordered" evidence="1">
    <location>
        <begin position="185"/>
        <end position="236"/>
    </location>
</feature>
<dbReference type="RefSeq" id="XP_003657667.1">
    <property type="nucleotide sequence ID" value="XM_003657619.1"/>
</dbReference>
<accession>G2RHL9</accession>
<feature type="compositionally biased region" description="Polar residues" evidence="1">
    <location>
        <begin position="209"/>
        <end position="223"/>
    </location>
</feature>
<keyword evidence="3" id="KW-1185">Reference proteome</keyword>
<evidence type="ECO:0000256" key="1">
    <source>
        <dbReference type="SAM" id="MobiDB-lite"/>
    </source>
</evidence>